<protein>
    <recommendedName>
        <fullName evidence="2">alpha-L-rhamnosidase</fullName>
        <ecNumber evidence="2">3.2.1.40</ecNumber>
    </recommendedName>
</protein>
<dbReference type="InterPro" id="IPR013737">
    <property type="entry name" value="Bac_rhamnosid_N"/>
</dbReference>
<feature type="domain" description="Alpha-L-rhamnosidase concanavalin-like" evidence="4">
    <location>
        <begin position="368"/>
        <end position="468"/>
    </location>
</feature>
<evidence type="ECO:0000256" key="3">
    <source>
        <dbReference type="ARBA" id="ARBA00022801"/>
    </source>
</evidence>
<reference evidence="8 9" key="1">
    <citation type="submission" date="2020-01" db="EMBL/GenBank/DDBJ databases">
        <title>Ponticoccus aerotolerans gen. nov., sp. nov., an anaerobic bacterium and proposal of Ponticoccusceae fam. nov., Ponticoccusles ord. nov. and Ponticoccuse classis nov. in the phylum Kiritimatiellaeota.</title>
        <authorList>
            <person name="Zhou L.Y."/>
            <person name="Du Z.J."/>
        </authorList>
    </citation>
    <scope>NUCLEOTIDE SEQUENCE [LARGE SCALE GENOMIC DNA]</scope>
    <source>
        <strain evidence="8 9">S-5007</strain>
    </source>
</reference>
<dbReference type="EC" id="3.2.1.40" evidence="2"/>
<dbReference type="InterPro" id="IPR035398">
    <property type="entry name" value="Bac_rhamnosid_C"/>
</dbReference>
<dbReference type="PANTHER" id="PTHR33307:SF6">
    <property type="entry name" value="ALPHA-RHAMNOSIDASE (EUROFUNG)-RELATED"/>
    <property type="match status" value="1"/>
</dbReference>
<evidence type="ECO:0000259" key="5">
    <source>
        <dbReference type="Pfam" id="PF08531"/>
    </source>
</evidence>
<feature type="domain" description="Bacterial alpha-L-rhamnosidase N-terminal" evidence="5">
    <location>
        <begin position="191"/>
        <end position="356"/>
    </location>
</feature>
<evidence type="ECO:0000259" key="6">
    <source>
        <dbReference type="Pfam" id="PF17389"/>
    </source>
</evidence>
<feature type="domain" description="Alpha-L-rhamnosidase six-hairpin glycosidase" evidence="6">
    <location>
        <begin position="476"/>
        <end position="828"/>
    </location>
</feature>
<dbReference type="RefSeq" id="WP_160628970.1">
    <property type="nucleotide sequence ID" value="NZ_CP047593.1"/>
</dbReference>
<dbReference type="Proteomes" id="UP000464954">
    <property type="component" value="Chromosome"/>
</dbReference>
<sequence>MYRICFFGLLLCFAGELVAGTNIPIRLESENRSSPFIDNPVPELSWKMEDRRQGAAQTAYQILVAASPKLLAADAGDLWDSGKVVSSQSHLVPYGGAKLNSCQRVWWKVRIWDQNGVVSEWSERATWEMALLDKSDWSAKWIAAPELAEVRLPELDVFLKATAWDAGADARFRQRKPSLLFRKEVVLDQKTDHAVMRVCGLGAFNLTVNGEKVGDHILDPIHTDYDRQARYVNFDVTDLLKSGANCIGIEVVDGWFGQYVVWNGGFSHGEPRLLAQLEVEKTDGTRFVIGTDIDWKVHYGPVIRSNMYAGEYYDARFELPGWNHPGFDASAWPAAVSSKPGTPKLVAQVAPPMRFHKVIKPVAKHSPRKGVWTFDMGQNFAGVVRLKPVEFPRGTVITMRLGEYIRADDGCPATIGVSATKVHQTQQYVCKGGGPEEWTPQFCYSGFRYVEISGLPEEPDLDLIDGVQLRTAVEPAGHFRCSYDLFNTMHEMAVWTLESNIHGVLEDCPTRERCGWLGDAYSAFGAWFMNFRMDSFNRKFIEDIRDSYSVHPVDGLLMEIAGGKRRHGPPTMYDWMNATMVIPWRQYLYYGDGSELERHYKYMKDFADAVFPIVQERYNSGKLELGRKDRFFFGDWGDIPLVETKRNGALLFPAETPAMLTGTQMLIYGFQNLARSADALGHSAERNHYKKLTEELADRANAVYFDSEHATYGSQSANVWALYLGMVPEKSKEQFLLRIGQEVRMEDRGQITVGQFGLGPLFPMLTDTGNGDLVEKLCSAEGGRFEQMINRGGTTLWEYQGRCHPGSDPIGSLNHPAFSGYDTWFYQYLCGIRPMAEFPGFKKILFKPYFASWVDWAEADYESPYGTIQSRWKRNGDTVIWNIVVPPNSCAEIQFPEGSGKSAETVPSGKYQFRLGI</sequence>
<dbReference type="KEGG" id="taer:GT409_10115"/>
<dbReference type="InterPro" id="IPR013783">
    <property type="entry name" value="Ig-like_fold"/>
</dbReference>
<dbReference type="SUPFAM" id="SSF48208">
    <property type="entry name" value="Six-hairpin glycosidases"/>
    <property type="match status" value="1"/>
</dbReference>
<proteinExistence type="predicted"/>
<dbReference type="PIRSF" id="PIRSF010631">
    <property type="entry name" value="A-rhamnsds"/>
    <property type="match status" value="1"/>
</dbReference>
<evidence type="ECO:0000259" key="4">
    <source>
        <dbReference type="Pfam" id="PF05592"/>
    </source>
</evidence>
<dbReference type="InterPro" id="IPR008928">
    <property type="entry name" value="6-hairpin_glycosidase_sf"/>
</dbReference>
<dbReference type="Pfam" id="PF05592">
    <property type="entry name" value="Bac_rhamnosid"/>
    <property type="match status" value="1"/>
</dbReference>
<keyword evidence="3 8" id="KW-0378">Hydrolase</keyword>
<dbReference type="GO" id="GO:0005975">
    <property type="term" value="P:carbohydrate metabolic process"/>
    <property type="evidence" value="ECO:0007669"/>
    <property type="project" value="InterPro"/>
</dbReference>
<evidence type="ECO:0000256" key="2">
    <source>
        <dbReference type="ARBA" id="ARBA00012652"/>
    </source>
</evidence>
<evidence type="ECO:0000256" key="1">
    <source>
        <dbReference type="ARBA" id="ARBA00001445"/>
    </source>
</evidence>
<evidence type="ECO:0000313" key="8">
    <source>
        <dbReference type="EMBL" id="QHI69788.1"/>
    </source>
</evidence>
<dbReference type="EMBL" id="CP047593">
    <property type="protein sequence ID" value="QHI69788.1"/>
    <property type="molecule type" value="Genomic_DNA"/>
</dbReference>
<accession>A0A6P1MCJ4</accession>
<dbReference type="AlphaFoldDB" id="A0A6P1MCJ4"/>
<dbReference type="Gene3D" id="2.60.40.10">
    <property type="entry name" value="Immunoglobulins"/>
    <property type="match status" value="1"/>
</dbReference>
<dbReference type="Pfam" id="PF17390">
    <property type="entry name" value="Bac_rhamnosid_C"/>
    <property type="match status" value="1"/>
</dbReference>
<dbReference type="Gene3D" id="2.60.120.260">
    <property type="entry name" value="Galactose-binding domain-like"/>
    <property type="match status" value="2"/>
</dbReference>
<gene>
    <name evidence="8" type="ORF">GT409_10115</name>
</gene>
<dbReference type="Pfam" id="PF17389">
    <property type="entry name" value="Bac_rhamnosid6H"/>
    <property type="match status" value="1"/>
</dbReference>
<comment type="catalytic activity">
    <reaction evidence="1">
        <text>Hydrolysis of terminal non-reducing alpha-L-rhamnose residues in alpha-L-rhamnosides.</text>
        <dbReference type="EC" id="3.2.1.40"/>
    </reaction>
</comment>
<dbReference type="InterPro" id="IPR035396">
    <property type="entry name" value="Bac_rhamnosid6H"/>
</dbReference>
<dbReference type="Pfam" id="PF25788">
    <property type="entry name" value="Ig_Rha78A_N"/>
    <property type="match status" value="1"/>
</dbReference>
<dbReference type="Pfam" id="PF08531">
    <property type="entry name" value="Bac_rhamnosid_N"/>
    <property type="match status" value="1"/>
</dbReference>
<dbReference type="Gene3D" id="2.60.420.10">
    <property type="entry name" value="Maltose phosphorylase, domain 3"/>
    <property type="match status" value="1"/>
</dbReference>
<name>A0A6P1MCJ4_9BACT</name>
<feature type="domain" description="Alpha-L-rhamnosidase C-terminal" evidence="7">
    <location>
        <begin position="831"/>
        <end position="904"/>
    </location>
</feature>
<evidence type="ECO:0000313" key="9">
    <source>
        <dbReference type="Proteomes" id="UP000464954"/>
    </source>
</evidence>
<dbReference type="PANTHER" id="PTHR33307">
    <property type="entry name" value="ALPHA-RHAMNOSIDASE (EUROFUNG)"/>
    <property type="match status" value="1"/>
</dbReference>
<dbReference type="InterPro" id="IPR008979">
    <property type="entry name" value="Galactose-bd-like_sf"/>
</dbReference>
<dbReference type="InterPro" id="IPR012341">
    <property type="entry name" value="6hp_glycosidase-like_sf"/>
</dbReference>
<dbReference type="Gene3D" id="1.50.10.10">
    <property type="match status" value="1"/>
</dbReference>
<dbReference type="SUPFAM" id="SSF49785">
    <property type="entry name" value="Galactose-binding domain-like"/>
    <property type="match status" value="1"/>
</dbReference>
<organism evidence="8 9">
    <name type="scientific">Tichowtungia aerotolerans</name>
    <dbReference type="NCBI Taxonomy" id="2697043"/>
    <lineage>
        <taxon>Bacteria</taxon>
        <taxon>Pseudomonadati</taxon>
        <taxon>Kiritimatiellota</taxon>
        <taxon>Tichowtungiia</taxon>
        <taxon>Tichowtungiales</taxon>
        <taxon>Tichowtungiaceae</taxon>
        <taxon>Tichowtungia</taxon>
    </lineage>
</organism>
<keyword evidence="9" id="KW-1185">Reference proteome</keyword>
<dbReference type="InterPro" id="IPR008902">
    <property type="entry name" value="Rhamnosid_concanavalin"/>
</dbReference>
<dbReference type="InterPro" id="IPR016007">
    <property type="entry name" value="Alpha_rhamnosid"/>
</dbReference>
<dbReference type="GO" id="GO:0030596">
    <property type="term" value="F:alpha-L-rhamnosidase activity"/>
    <property type="evidence" value="ECO:0007669"/>
    <property type="project" value="UniProtKB-EC"/>
</dbReference>
<evidence type="ECO:0000259" key="7">
    <source>
        <dbReference type="Pfam" id="PF17390"/>
    </source>
</evidence>